<reference evidence="3" key="1">
    <citation type="journal article" date="2012" name="Nat. Commun.">
        <title>The genome of Prunus mume.</title>
        <authorList>
            <person name="Zhang Q."/>
            <person name="Chen W."/>
            <person name="Sun L."/>
            <person name="Zhao F."/>
            <person name="Huang B."/>
            <person name="Yang W."/>
            <person name="Tao Y."/>
            <person name="Wang J."/>
            <person name="Yuan Z."/>
            <person name="Fan G."/>
            <person name="Xing Z."/>
            <person name="Han C."/>
            <person name="Pan H."/>
            <person name="Zhong X."/>
            <person name="Shi W."/>
            <person name="Liang X."/>
            <person name="Du D."/>
            <person name="Sun F."/>
            <person name="Xu Z."/>
            <person name="Hao R."/>
            <person name="Lv T."/>
            <person name="Lv Y."/>
            <person name="Zheng Z."/>
            <person name="Sun M."/>
            <person name="Luo L."/>
            <person name="Cai M."/>
            <person name="Gao Y."/>
            <person name="Wang J."/>
            <person name="Yin Y."/>
            <person name="Xu X."/>
            <person name="Cheng T."/>
            <person name="Wang J."/>
        </authorList>
    </citation>
    <scope>NUCLEOTIDE SEQUENCE [LARGE SCALE GENOMIC DNA]</scope>
</reference>
<dbReference type="SUPFAM" id="SSF49870">
    <property type="entry name" value="Osmotin, thaumatin-like protein"/>
    <property type="match status" value="1"/>
</dbReference>
<keyword evidence="2" id="KW-0812">Transmembrane</keyword>
<sequence>MSLLLIRKNLSSIFSILLILIIITLFFETIHGTHFNVRNQCLFTVYAASLPGGGKQLLPGQTSTWSFDVNMGTFPARIWGRTGCSFDEAGRGKCLTCDCGGLLKCQDSGQPPCTMAEYHPTLNIDYLDISLVDGLPMEFSPTGGGCAKGIRCVADISRDCPFELRVPGACKNACLFNNAYDFGRCSGPTSYSRFFKARCPDAYSYPHDDETAFFSCPGGTNYRVVFCP</sequence>
<feature type="transmembrane region" description="Helical" evidence="2">
    <location>
        <begin position="12"/>
        <end position="30"/>
    </location>
</feature>
<keyword evidence="2" id="KW-0472">Membrane</keyword>
<dbReference type="RefSeq" id="XP_008238912.2">
    <property type="nucleotide sequence ID" value="XM_008240690.2"/>
</dbReference>
<dbReference type="GeneID" id="103337529"/>
<keyword evidence="3" id="KW-1185">Reference proteome</keyword>
<gene>
    <name evidence="4" type="primary">LOC103337529</name>
</gene>
<comment type="similarity">
    <text evidence="1">Belongs to the thaumatin family.</text>
</comment>
<dbReference type="PANTHER" id="PTHR31048">
    <property type="entry name" value="OS03G0233200 PROTEIN"/>
    <property type="match status" value="1"/>
</dbReference>
<evidence type="ECO:0000256" key="2">
    <source>
        <dbReference type="SAM" id="Phobius"/>
    </source>
</evidence>
<dbReference type="InterPro" id="IPR037176">
    <property type="entry name" value="Osmotin/thaumatin-like_sf"/>
</dbReference>
<protein>
    <submittedName>
        <fullName evidence="4">Thaumatin-like protein 1</fullName>
    </submittedName>
</protein>
<dbReference type="Pfam" id="PF00314">
    <property type="entry name" value="Thaumatin"/>
    <property type="match status" value="1"/>
</dbReference>
<evidence type="ECO:0000313" key="4">
    <source>
        <dbReference type="RefSeq" id="XP_008238912.2"/>
    </source>
</evidence>
<keyword evidence="2" id="KW-1133">Transmembrane helix</keyword>
<dbReference type="PIRSF" id="PIRSF002703">
    <property type="entry name" value="Thaumatin"/>
    <property type="match status" value="1"/>
</dbReference>
<reference evidence="4" key="2">
    <citation type="submission" date="2025-08" db="UniProtKB">
        <authorList>
            <consortium name="RefSeq"/>
        </authorList>
    </citation>
    <scope>IDENTIFICATION</scope>
</reference>
<dbReference type="InterPro" id="IPR001938">
    <property type="entry name" value="Thaumatin"/>
</dbReference>
<proteinExistence type="inferred from homology"/>
<name>A0ABM0PFJ5_PRUMU</name>
<dbReference type="PROSITE" id="PS51367">
    <property type="entry name" value="THAUMATIN_2"/>
    <property type="match status" value="1"/>
</dbReference>
<organism evidence="3 4">
    <name type="scientific">Prunus mume</name>
    <name type="common">Japanese apricot</name>
    <name type="synonym">Armeniaca mume</name>
    <dbReference type="NCBI Taxonomy" id="102107"/>
    <lineage>
        <taxon>Eukaryota</taxon>
        <taxon>Viridiplantae</taxon>
        <taxon>Streptophyta</taxon>
        <taxon>Embryophyta</taxon>
        <taxon>Tracheophyta</taxon>
        <taxon>Spermatophyta</taxon>
        <taxon>Magnoliopsida</taxon>
        <taxon>eudicotyledons</taxon>
        <taxon>Gunneridae</taxon>
        <taxon>Pentapetalae</taxon>
        <taxon>rosids</taxon>
        <taxon>fabids</taxon>
        <taxon>Rosales</taxon>
        <taxon>Rosaceae</taxon>
        <taxon>Amygdaloideae</taxon>
        <taxon>Amygdaleae</taxon>
        <taxon>Prunus</taxon>
    </lineage>
</organism>
<dbReference type="SMART" id="SM00205">
    <property type="entry name" value="THN"/>
    <property type="match status" value="1"/>
</dbReference>
<evidence type="ECO:0000313" key="3">
    <source>
        <dbReference type="Proteomes" id="UP000694861"/>
    </source>
</evidence>
<dbReference type="Gene3D" id="2.60.110.10">
    <property type="entry name" value="Thaumatin"/>
    <property type="match status" value="1"/>
</dbReference>
<dbReference type="PRINTS" id="PR00347">
    <property type="entry name" value="THAUMATIN"/>
</dbReference>
<accession>A0ABM0PFJ5</accession>
<evidence type="ECO:0000256" key="1">
    <source>
        <dbReference type="ARBA" id="ARBA00010607"/>
    </source>
</evidence>
<dbReference type="Proteomes" id="UP000694861">
    <property type="component" value="Linkage group LG7"/>
</dbReference>